<comment type="similarity">
    <text evidence="1">Belongs to the short-chain dehydrogenases/reductases (SDR) family.</text>
</comment>
<dbReference type="PRINTS" id="PR00081">
    <property type="entry name" value="GDHRDH"/>
</dbReference>
<evidence type="ECO:0000256" key="1">
    <source>
        <dbReference type="ARBA" id="ARBA00006484"/>
    </source>
</evidence>
<dbReference type="GO" id="GO:0016491">
    <property type="term" value="F:oxidoreductase activity"/>
    <property type="evidence" value="ECO:0007669"/>
    <property type="project" value="UniProtKB-KW"/>
</dbReference>
<keyword evidence="4" id="KW-1133">Transmembrane helix</keyword>
<keyword evidence="4" id="KW-0812">Transmembrane</keyword>
<organism evidence="5 6">
    <name type="scientific">Punica granatum</name>
    <name type="common">Pomegranate</name>
    <dbReference type="NCBI Taxonomy" id="22663"/>
    <lineage>
        <taxon>Eukaryota</taxon>
        <taxon>Viridiplantae</taxon>
        <taxon>Streptophyta</taxon>
        <taxon>Embryophyta</taxon>
        <taxon>Tracheophyta</taxon>
        <taxon>Spermatophyta</taxon>
        <taxon>Magnoliopsida</taxon>
        <taxon>eudicotyledons</taxon>
        <taxon>Gunneridae</taxon>
        <taxon>Pentapetalae</taxon>
        <taxon>rosids</taxon>
        <taxon>malvids</taxon>
        <taxon>Myrtales</taxon>
        <taxon>Lythraceae</taxon>
        <taxon>Punica</taxon>
    </lineage>
</organism>
<dbReference type="RefSeq" id="XP_031395204.1">
    <property type="nucleotide sequence ID" value="XM_031539344.1"/>
</dbReference>
<dbReference type="Proteomes" id="UP000515151">
    <property type="component" value="Chromosome 1"/>
</dbReference>
<name>A0A6P8DLB7_PUNGR</name>
<dbReference type="InterPro" id="IPR036291">
    <property type="entry name" value="NAD(P)-bd_dom_sf"/>
</dbReference>
<dbReference type="PANTHER" id="PTHR43490">
    <property type="entry name" value="(+)-NEOMENTHOL DEHYDROGENASE"/>
    <property type="match status" value="1"/>
</dbReference>
<dbReference type="GO" id="GO:0016020">
    <property type="term" value="C:membrane"/>
    <property type="evidence" value="ECO:0007669"/>
    <property type="project" value="TreeGrafter"/>
</dbReference>
<evidence type="ECO:0000256" key="3">
    <source>
        <dbReference type="ARBA" id="ARBA00023002"/>
    </source>
</evidence>
<protein>
    <submittedName>
        <fullName evidence="6">(+)-neomenthol dehydrogenase-like</fullName>
    </submittedName>
</protein>
<evidence type="ECO:0000256" key="2">
    <source>
        <dbReference type="ARBA" id="ARBA00022857"/>
    </source>
</evidence>
<sequence length="158" mass="17392">MPGSVELFMFFMLLQMLLSVLVVGFFHCLVNYQHIPGKPIRDELGDIGNLTKDRIEEILKDFLEDFRQGQLEAKGWLGNISAYKMSKAALIAYTSFLAKEIPSVLVNSICPGFVKTDINGNNGVLSAQEGAESPVYLALLPETGPSGLLFSKKEVCSF</sequence>
<keyword evidence="5" id="KW-1185">Reference proteome</keyword>
<keyword evidence="2" id="KW-0521">NADP</keyword>
<dbReference type="PANTHER" id="PTHR43490:SF91">
    <property type="entry name" value="NAD(P)-BINDING ROSSMANN-FOLD PROTEIN"/>
    <property type="match status" value="1"/>
</dbReference>
<dbReference type="Pfam" id="PF00106">
    <property type="entry name" value="adh_short"/>
    <property type="match status" value="1"/>
</dbReference>
<dbReference type="AlphaFoldDB" id="A0A6P8DLB7"/>
<dbReference type="InterPro" id="IPR002347">
    <property type="entry name" value="SDR_fam"/>
</dbReference>
<proteinExistence type="inferred from homology"/>
<evidence type="ECO:0000313" key="6">
    <source>
        <dbReference type="RefSeq" id="XP_031395204.1"/>
    </source>
</evidence>
<feature type="transmembrane region" description="Helical" evidence="4">
    <location>
        <begin position="7"/>
        <end position="26"/>
    </location>
</feature>
<dbReference type="GeneID" id="116206577"/>
<gene>
    <name evidence="6" type="primary">LOC116206577</name>
</gene>
<reference evidence="6" key="2">
    <citation type="submission" date="2025-08" db="UniProtKB">
        <authorList>
            <consortium name="RefSeq"/>
        </authorList>
    </citation>
    <scope>IDENTIFICATION</scope>
    <source>
        <tissue evidence="6">Leaf</tissue>
    </source>
</reference>
<dbReference type="OrthoDB" id="1933717at2759"/>
<reference evidence="5" key="1">
    <citation type="journal article" date="2020" name="Plant Biotechnol. J.">
        <title>The pomegranate (Punica granatum L.) draft genome dissects genetic divergence between soft- and hard-seeded cultivars.</title>
        <authorList>
            <person name="Luo X."/>
            <person name="Li H."/>
            <person name="Wu Z."/>
            <person name="Yao W."/>
            <person name="Zhao P."/>
            <person name="Cao D."/>
            <person name="Yu H."/>
            <person name="Li K."/>
            <person name="Poudel K."/>
            <person name="Zhao D."/>
            <person name="Zhang F."/>
            <person name="Xia X."/>
            <person name="Chen L."/>
            <person name="Wang Q."/>
            <person name="Jing D."/>
            <person name="Cao S."/>
        </authorList>
    </citation>
    <scope>NUCLEOTIDE SEQUENCE [LARGE SCALE GENOMIC DNA]</scope>
    <source>
        <strain evidence="5">cv. Tunisia</strain>
    </source>
</reference>
<keyword evidence="3" id="KW-0560">Oxidoreductase</keyword>
<evidence type="ECO:0000313" key="5">
    <source>
        <dbReference type="Proteomes" id="UP000515151"/>
    </source>
</evidence>
<dbReference type="SUPFAM" id="SSF51735">
    <property type="entry name" value="NAD(P)-binding Rossmann-fold domains"/>
    <property type="match status" value="1"/>
</dbReference>
<dbReference type="Gene3D" id="3.40.50.720">
    <property type="entry name" value="NAD(P)-binding Rossmann-like Domain"/>
    <property type="match status" value="1"/>
</dbReference>
<evidence type="ECO:0000256" key="4">
    <source>
        <dbReference type="SAM" id="Phobius"/>
    </source>
</evidence>
<keyword evidence="4" id="KW-0472">Membrane</keyword>
<accession>A0A6P8DLB7</accession>